<dbReference type="Pfam" id="PF19878">
    <property type="entry name" value="DUF6351"/>
    <property type="match status" value="1"/>
</dbReference>
<evidence type="ECO:0000313" key="3">
    <source>
        <dbReference type="EMBL" id="MEI4549974.1"/>
    </source>
</evidence>
<feature type="region of interest" description="Disordered" evidence="1">
    <location>
        <begin position="709"/>
        <end position="731"/>
    </location>
</feature>
<dbReference type="Proteomes" id="UP001382455">
    <property type="component" value="Unassembled WGS sequence"/>
</dbReference>
<keyword evidence="4" id="KW-1185">Reference proteome</keyword>
<organism evidence="3 4">
    <name type="scientific">Pseudoalteromonas spongiae</name>
    <dbReference type="NCBI Taxonomy" id="298657"/>
    <lineage>
        <taxon>Bacteria</taxon>
        <taxon>Pseudomonadati</taxon>
        <taxon>Pseudomonadota</taxon>
        <taxon>Gammaproteobacteria</taxon>
        <taxon>Alteromonadales</taxon>
        <taxon>Pseudoalteromonadaceae</taxon>
        <taxon>Pseudoalteromonas</taxon>
    </lineage>
</organism>
<evidence type="ECO:0000259" key="2">
    <source>
        <dbReference type="Pfam" id="PF19878"/>
    </source>
</evidence>
<evidence type="ECO:0000256" key="1">
    <source>
        <dbReference type="SAM" id="MobiDB-lite"/>
    </source>
</evidence>
<protein>
    <submittedName>
        <fullName evidence="3">DUF6351 family protein</fullName>
    </submittedName>
</protein>
<dbReference type="SUPFAM" id="SSF53474">
    <property type="entry name" value="alpha/beta-Hydrolases"/>
    <property type="match status" value="1"/>
</dbReference>
<gene>
    <name evidence="3" type="ORF">WAE96_09850</name>
</gene>
<accession>A0ABU8ESM8</accession>
<dbReference type="InterPro" id="IPR029058">
    <property type="entry name" value="AB_hydrolase_fold"/>
</dbReference>
<sequence length="731" mass="82259">MLLLVLDKRLMLITFCSLLLTCTPVPHSQFRVLNTAPEQQSNRINVTNHLRTTPRPADNTQYPIALGDVGPIKPLYAGNNRYPFSCDTVRSGLGQPLVDNQQALGTAVFRENPDGSLSNTVIGYSKDCLVPSTLRYFVVNLNGESEEITDSSSLDKHQFDSNQQLIRLEQGTINRHIYTIAMPIKKTEFNTWRTSSLWNKKLIYQFAGGVGIGFRQGKVNPKKLLKRRFGQLHNGYAVITSSANKTSYTYNMLLAEDTAWRVKKQFEALYGKPIYTVGIGGSGGGLAQYLIAQNSPSLIDAAIPLYSYPDMVSQTIYALDCDLINTYYHFKSDLANWDNSDKKRAIEGLNNAEIEHKSWFYTPINQFLTGKAFYRPKIYSECVHGYFGLSSLVNNPAQGFLKPLFSQSVNHQTNWSYWQDLALITQTPNAATSAPALWDNQGVQYGLNGLKQGSLSATEFLHLNYHIGGWKAQAEQRPEQLLFFPFVKTPIWLTQWSRHNIYVAGKKPAKRTVANLAAVRQAYRYGQVYLGFNSIPTIDIHHYLEDQLDMHHISTSFATRLRILKQQGHLKNHRIWIADKHYTPLNEAFSVIDKWLTTQQAPDDSSDRCFNKSGEIIAQGENVWHGDWNNQPAGACTKHFPIYTNSRIQAGGPFSGSIFKCQRIAVEKALANGVYAPIDMTPYLAELKRTFPDGVCDYDKPDLGNPFNVLNDKSDLPPLKSSQVAKSNGRS</sequence>
<dbReference type="EMBL" id="JBAWKS010000001">
    <property type="protein sequence ID" value="MEI4549974.1"/>
    <property type="molecule type" value="Genomic_DNA"/>
</dbReference>
<name>A0ABU8ESM8_9GAMM</name>
<proteinExistence type="predicted"/>
<reference evidence="3 4" key="1">
    <citation type="submission" date="2023-12" db="EMBL/GenBank/DDBJ databases">
        <title>Friends and Foes: Symbiotic and Algicidal bacterial influence on Karenia brevis blooms.</title>
        <authorList>
            <person name="Fei C."/>
            <person name="Mohamed A.R."/>
            <person name="Booker A."/>
            <person name="Arshad M."/>
            <person name="Klass S."/>
            <person name="Ahn S."/>
            <person name="Gilbert P.M."/>
            <person name="Heil C.A."/>
            <person name="Martinez J.M."/>
            <person name="Amin S.A."/>
        </authorList>
    </citation>
    <scope>NUCLEOTIDE SEQUENCE [LARGE SCALE GENOMIC DNA]</scope>
    <source>
        <strain evidence="3 4">CE15</strain>
    </source>
</reference>
<feature type="domain" description="DUF6351" evidence="2">
    <location>
        <begin position="74"/>
        <end position="704"/>
    </location>
</feature>
<evidence type="ECO:0000313" key="4">
    <source>
        <dbReference type="Proteomes" id="UP001382455"/>
    </source>
</evidence>
<feature type="compositionally biased region" description="Polar residues" evidence="1">
    <location>
        <begin position="720"/>
        <end position="731"/>
    </location>
</feature>
<comment type="caution">
    <text evidence="3">The sequence shown here is derived from an EMBL/GenBank/DDBJ whole genome shotgun (WGS) entry which is preliminary data.</text>
</comment>
<dbReference type="RefSeq" id="WP_336435334.1">
    <property type="nucleotide sequence ID" value="NZ_JBAWKS010000001.1"/>
</dbReference>
<dbReference type="InterPro" id="IPR045556">
    <property type="entry name" value="DUF6351"/>
</dbReference>